<protein>
    <submittedName>
        <fullName evidence="4">CBS domain-containing protein</fullName>
    </submittedName>
</protein>
<evidence type="ECO:0000313" key="4">
    <source>
        <dbReference type="EMBL" id="HFK20906.1"/>
    </source>
</evidence>
<dbReference type="PANTHER" id="PTHR43080:SF2">
    <property type="entry name" value="CBS DOMAIN-CONTAINING PROTEIN"/>
    <property type="match status" value="1"/>
</dbReference>
<dbReference type="AlphaFoldDB" id="A0A7C3F4W8"/>
<gene>
    <name evidence="4" type="ORF">ENS19_06445</name>
</gene>
<feature type="domain" description="CBS" evidence="3">
    <location>
        <begin position="8"/>
        <end position="67"/>
    </location>
</feature>
<dbReference type="Gene3D" id="3.10.580.10">
    <property type="entry name" value="CBS-domain"/>
    <property type="match status" value="1"/>
</dbReference>
<evidence type="ECO:0000256" key="2">
    <source>
        <dbReference type="PROSITE-ProRule" id="PRU00703"/>
    </source>
</evidence>
<dbReference type="SUPFAM" id="SSF54631">
    <property type="entry name" value="CBS-domain pair"/>
    <property type="match status" value="1"/>
</dbReference>
<dbReference type="InterPro" id="IPR046342">
    <property type="entry name" value="CBS_dom_sf"/>
</dbReference>
<dbReference type="SMART" id="SM00116">
    <property type="entry name" value="CBS"/>
    <property type="match status" value="2"/>
</dbReference>
<dbReference type="InterPro" id="IPR051257">
    <property type="entry name" value="Diverse_CBS-Domain"/>
</dbReference>
<proteinExistence type="predicted"/>
<organism evidence="4">
    <name type="scientific">Candidatus Methanomethylicus mesodigestus</name>
    <dbReference type="NCBI Taxonomy" id="1867258"/>
    <lineage>
        <taxon>Archaea</taxon>
        <taxon>Thermoproteota</taxon>
        <taxon>Methanosuratincolia</taxon>
        <taxon>Candidatus Methanomethylicales</taxon>
        <taxon>Candidatus Methanomethylicaceae</taxon>
        <taxon>Candidatus Methanomethylicus</taxon>
    </lineage>
</organism>
<evidence type="ECO:0000259" key="3">
    <source>
        <dbReference type="PROSITE" id="PS51371"/>
    </source>
</evidence>
<reference evidence="4" key="1">
    <citation type="journal article" date="2020" name="mSystems">
        <title>Genome- and Community-Level Interaction Insights into Carbon Utilization and Element Cycling Functions of Hydrothermarchaeota in Hydrothermal Sediment.</title>
        <authorList>
            <person name="Zhou Z."/>
            <person name="Liu Y."/>
            <person name="Xu W."/>
            <person name="Pan J."/>
            <person name="Luo Z.H."/>
            <person name="Li M."/>
        </authorList>
    </citation>
    <scope>NUCLEOTIDE SEQUENCE [LARGE SCALE GENOMIC DNA]</scope>
    <source>
        <strain evidence="4">SpSt-468</strain>
    </source>
</reference>
<name>A0A7C3F4W8_9CREN</name>
<feature type="domain" description="CBS" evidence="3">
    <location>
        <begin position="73"/>
        <end position="129"/>
    </location>
</feature>
<dbReference type="InterPro" id="IPR000644">
    <property type="entry name" value="CBS_dom"/>
</dbReference>
<accession>A0A7C3F4W8</accession>
<keyword evidence="1 2" id="KW-0129">CBS domain</keyword>
<dbReference type="PROSITE" id="PS51371">
    <property type="entry name" value="CBS"/>
    <property type="match status" value="2"/>
</dbReference>
<dbReference type="Pfam" id="PF00571">
    <property type="entry name" value="CBS"/>
    <property type="match status" value="2"/>
</dbReference>
<comment type="caution">
    <text evidence="4">The sequence shown here is derived from an EMBL/GenBank/DDBJ whole genome shotgun (WGS) entry which is preliminary data.</text>
</comment>
<evidence type="ECO:0000256" key="1">
    <source>
        <dbReference type="ARBA" id="ARBA00023122"/>
    </source>
</evidence>
<dbReference type="EMBL" id="DSTX01000011">
    <property type="protein sequence ID" value="HFK20906.1"/>
    <property type="molecule type" value="Genomic_DNA"/>
</dbReference>
<dbReference type="PANTHER" id="PTHR43080">
    <property type="entry name" value="CBS DOMAIN-CONTAINING PROTEIN CBSX3, MITOCHONDRIAL"/>
    <property type="match status" value="1"/>
</dbReference>
<sequence>MKKVSEIMVRNVITIDGEDNVCAIAKKMDEYDIGSIIVTQNGKPVGIVTERDLIRRCLSKCAEPLKIKASDIMSKPLICCGPDTTIQDAAKLMISNLIRRLLVCDGNEIHGIITSSDLMNTVAKSGKKEETLLYLASDYEVF</sequence>